<feature type="compositionally biased region" description="Low complexity" evidence="1">
    <location>
        <begin position="645"/>
        <end position="659"/>
    </location>
</feature>
<feature type="compositionally biased region" description="Polar residues" evidence="1">
    <location>
        <begin position="606"/>
        <end position="617"/>
    </location>
</feature>
<evidence type="ECO:0000313" key="2">
    <source>
        <dbReference type="EMBL" id="RUS77024.1"/>
    </source>
</evidence>
<comment type="caution">
    <text evidence="2">The sequence shown here is derived from an EMBL/GenBank/DDBJ whole genome shotgun (WGS) entry which is preliminary data.</text>
</comment>
<evidence type="ECO:0000313" key="3">
    <source>
        <dbReference type="Proteomes" id="UP000271974"/>
    </source>
</evidence>
<dbReference type="EMBL" id="RQTK01000616">
    <property type="protein sequence ID" value="RUS77024.1"/>
    <property type="molecule type" value="Genomic_DNA"/>
</dbReference>
<feature type="region of interest" description="Disordered" evidence="1">
    <location>
        <begin position="204"/>
        <end position="341"/>
    </location>
</feature>
<name>A0A3S0ZKK2_ELYCH</name>
<feature type="compositionally biased region" description="Polar residues" evidence="1">
    <location>
        <begin position="322"/>
        <end position="335"/>
    </location>
</feature>
<feature type="non-terminal residue" evidence="2">
    <location>
        <position position="755"/>
    </location>
</feature>
<feature type="compositionally biased region" description="Polar residues" evidence="1">
    <location>
        <begin position="153"/>
        <end position="165"/>
    </location>
</feature>
<feature type="compositionally biased region" description="Basic residues" evidence="1">
    <location>
        <begin position="262"/>
        <end position="273"/>
    </location>
</feature>
<protein>
    <submittedName>
        <fullName evidence="2">Uncharacterized protein</fullName>
    </submittedName>
</protein>
<evidence type="ECO:0000256" key="1">
    <source>
        <dbReference type="SAM" id="MobiDB-lite"/>
    </source>
</evidence>
<accession>A0A3S0ZKK2</accession>
<organism evidence="2 3">
    <name type="scientific">Elysia chlorotica</name>
    <name type="common">Eastern emerald elysia</name>
    <name type="synonym">Sea slug</name>
    <dbReference type="NCBI Taxonomy" id="188477"/>
    <lineage>
        <taxon>Eukaryota</taxon>
        <taxon>Metazoa</taxon>
        <taxon>Spiralia</taxon>
        <taxon>Lophotrochozoa</taxon>
        <taxon>Mollusca</taxon>
        <taxon>Gastropoda</taxon>
        <taxon>Heterobranchia</taxon>
        <taxon>Euthyneura</taxon>
        <taxon>Panpulmonata</taxon>
        <taxon>Sacoglossa</taxon>
        <taxon>Placobranchoidea</taxon>
        <taxon>Plakobranchidae</taxon>
        <taxon>Elysia</taxon>
    </lineage>
</organism>
<proteinExistence type="predicted"/>
<reference evidence="2 3" key="1">
    <citation type="submission" date="2019-01" db="EMBL/GenBank/DDBJ databases">
        <title>A draft genome assembly of the solar-powered sea slug Elysia chlorotica.</title>
        <authorList>
            <person name="Cai H."/>
            <person name="Li Q."/>
            <person name="Fang X."/>
            <person name="Li J."/>
            <person name="Curtis N.E."/>
            <person name="Altenburger A."/>
            <person name="Shibata T."/>
            <person name="Feng M."/>
            <person name="Maeda T."/>
            <person name="Schwartz J.A."/>
            <person name="Shigenobu S."/>
            <person name="Lundholm N."/>
            <person name="Nishiyama T."/>
            <person name="Yang H."/>
            <person name="Hasebe M."/>
            <person name="Li S."/>
            <person name="Pierce S.K."/>
            <person name="Wang J."/>
        </authorList>
    </citation>
    <scope>NUCLEOTIDE SEQUENCE [LARGE SCALE GENOMIC DNA]</scope>
    <source>
        <strain evidence="2">EC2010</strain>
        <tissue evidence="2">Whole organism of an adult</tissue>
    </source>
</reference>
<dbReference type="AlphaFoldDB" id="A0A3S0ZKK2"/>
<keyword evidence="3" id="KW-1185">Reference proteome</keyword>
<feature type="compositionally biased region" description="Polar residues" evidence="1">
    <location>
        <begin position="218"/>
        <end position="234"/>
    </location>
</feature>
<dbReference type="OrthoDB" id="10647325at2759"/>
<feature type="region of interest" description="Disordered" evidence="1">
    <location>
        <begin position="109"/>
        <end position="165"/>
    </location>
</feature>
<feature type="region of interest" description="Disordered" evidence="1">
    <location>
        <begin position="600"/>
        <end position="680"/>
    </location>
</feature>
<gene>
    <name evidence="2" type="ORF">EGW08_015204</name>
</gene>
<sequence>MRRNKRSLHQLQQTVKMKIAVIQQQKDDLVDILNDFTSTILLEAEQALSPECGSQPQYQATLEQLDKVSQLFTNLASHIDSTLYADEDDNSETPVNGAAGDASKLLQTKSSNVASEQQHRDVCESSIQQRAEDTESSRTQTACTHVSERRNQCQDSTNVKPSSPQVEEQQLCHVEEYNNALQEMLYHEVVKDEDQEVQTYDIRRNGGPDLGQCADGAVSSNGADTNISSRSSLPDNFDVSNKKPVTSKGNMSNTVTDIPVTKKQKHGKSKKKNKGDQSDALSEDVCFPQNFPAHSSPPEVELSCCNASETSSSSEREAQFTPIPQSSSLQDQHPPSSERYVGAPYFLPTNSNVSQTLFQPPVQPELLIPTGRGQPHYPYVLSQTPGWAPLLSNQPEPLSIHAPGLHRSPPFLNMVNPTYPAANLSLVQNGFPESANLFLGSNLYHQPPILNTVQPTTVSSLPGSVFNLYNNGAPLGQPLWYGARPNFLPQVNGFGASQVMPPRPGVLVQSPMITSATPSPEPYAQVPEVFSNSSHGNAGVLSHPPAPTVIEAENDPEVEALSHSCYSTLDKESGNLTQYSENSAFRLKGNVTPVECTSTRDAHFTPYNSSSQSQRSCTLKEEDQKNTAQEFRNGQVKGTKDRSRAPSPSVSESSSIGSESRPRSGARPNFPPQIRKPKKLMDVPDDLKAVIKQALQEKQQMESEKAGSTVVEELQVAQQTFKKDEISVVIISSIEDPWAFYAQTGFRIQDISTEI</sequence>
<feature type="compositionally biased region" description="Polar residues" evidence="1">
    <location>
        <begin position="243"/>
        <end position="256"/>
    </location>
</feature>
<dbReference type="Proteomes" id="UP000271974">
    <property type="component" value="Unassembled WGS sequence"/>
</dbReference>